<evidence type="ECO:0000313" key="7">
    <source>
        <dbReference type="EMBL" id="CAB3406663.1"/>
    </source>
</evidence>
<feature type="transmembrane region" description="Helical" evidence="6">
    <location>
        <begin position="102"/>
        <end position="123"/>
    </location>
</feature>
<evidence type="ECO:0000256" key="1">
    <source>
        <dbReference type="ARBA" id="ARBA00004141"/>
    </source>
</evidence>
<comment type="caution">
    <text evidence="7">The sequence shown here is derived from an EMBL/GenBank/DDBJ whole genome shotgun (WGS) entry which is preliminary data.</text>
</comment>
<evidence type="ECO:0000256" key="2">
    <source>
        <dbReference type="ARBA" id="ARBA00009166"/>
    </source>
</evidence>
<evidence type="ECO:0000313" key="8">
    <source>
        <dbReference type="Proteomes" id="UP000494206"/>
    </source>
</evidence>
<evidence type="ECO:0000256" key="3">
    <source>
        <dbReference type="ARBA" id="ARBA00022692"/>
    </source>
</evidence>
<feature type="transmembrane region" description="Helical" evidence="6">
    <location>
        <begin position="69"/>
        <end position="90"/>
    </location>
</feature>
<dbReference type="OrthoDB" id="5803780at2759"/>
<dbReference type="GO" id="GO:0016020">
    <property type="term" value="C:membrane"/>
    <property type="evidence" value="ECO:0007669"/>
    <property type="project" value="UniProtKB-SubCell"/>
</dbReference>
<proteinExistence type="inferred from homology"/>
<dbReference type="AlphaFoldDB" id="A0A8S1EYG9"/>
<dbReference type="InterPro" id="IPR050920">
    <property type="entry name" value="Nematode_rcpt-like_delta"/>
</dbReference>
<dbReference type="Proteomes" id="UP000494206">
    <property type="component" value="Unassembled WGS sequence"/>
</dbReference>
<keyword evidence="3 6" id="KW-0812">Transmembrane</keyword>
<name>A0A8S1EYG9_9PELO</name>
<reference evidence="7 8" key="1">
    <citation type="submission" date="2020-04" db="EMBL/GenBank/DDBJ databases">
        <authorList>
            <person name="Laetsch R D."/>
            <person name="Stevens L."/>
            <person name="Kumar S."/>
            <person name="Blaxter L. M."/>
        </authorList>
    </citation>
    <scope>NUCLEOTIDE SEQUENCE [LARGE SCALE GENOMIC DNA]</scope>
</reference>
<feature type="transmembrane region" description="Helical" evidence="6">
    <location>
        <begin position="44"/>
        <end position="63"/>
    </location>
</feature>
<dbReference type="Pfam" id="PF10317">
    <property type="entry name" value="7TM_GPCR_Srd"/>
    <property type="match status" value="2"/>
</dbReference>
<keyword evidence="8" id="KW-1185">Reference proteome</keyword>
<feature type="transmembrane region" description="Helical" evidence="6">
    <location>
        <begin position="206"/>
        <end position="228"/>
    </location>
</feature>
<dbReference type="PANTHER" id="PTHR22945">
    <property type="entry name" value="SERPENTINE RECEPTOR, CLASS D DELTA"/>
    <property type="match status" value="1"/>
</dbReference>
<gene>
    <name evidence="7" type="ORF">CBOVIS_LOCUS8707</name>
</gene>
<evidence type="ECO:0008006" key="9">
    <source>
        <dbReference type="Google" id="ProtNLM"/>
    </source>
</evidence>
<feature type="transmembrane region" description="Helical" evidence="6">
    <location>
        <begin position="163"/>
        <end position="185"/>
    </location>
</feature>
<keyword evidence="5 6" id="KW-0472">Membrane</keyword>
<sequence>MSIDISSLYWKILTVFDILGCLLNAILLYLAFFKTPSNLRIYKILIINFAFTDFFAAALNFFVQQSHSVMSHLIVHSNYSLLFAFAYRYYILIRPEPTRRQVIIALLVVYSPSLFLLIAYQFARGEPANIIRIIQENAPEYNLKGQMITGVEDIRSIAAQSKIFQLTVMAVPVFIGILVFRRLIIKKLVIPQYSISVSTKVLHSQLLMALTYQAFIPVILFVSVAMYVLEQFGIYRSELMENYIMTGLVLIPVFGPISYFIFLTPYRKFLFRTKRTISDRDTSISRSVQTAKFVKA</sequence>
<dbReference type="SUPFAM" id="SSF81321">
    <property type="entry name" value="Family A G protein-coupled receptor-like"/>
    <property type="match status" value="1"/>
</dbReference>
<protein>
    <recommendedName>
        <fullName evidence="9">G-protein coupled receptors family 1 profile domain-containing protein</fullName>
    </recommendedName>
</protein>
<evidence type="ECO:0000256" key="5">
    <source>
        <dbReference type="ARBA" id="ARBA00023136"/>
    </source>
</evidence>
<keyword evidence="4 6" id="KW-1133">Transmembrane helix</keyword>
<feature type="transmembrane region" description="Helical" evidence="6">
    <location>
        <begin position="12"/>
        <end position="32"/>
    </location>
</feature>
<organism evidence="7 8">
    <name type="scientific">Caenorhabditis bovis</name>
    <dbReference type="NCBI Taxonomy" id="2654633"/>
    <lineage>
        <taxon>Eukaryota</taxon>
        <taxon>Metazoa</taxon>
        <taxon>Ecdysozoa</taxon>
        <taxon>Nematoda</taxon>
        <taxon>Chromadorea</taxon>
        <taxon>Rhabditida</taxon>
        <taxon>Rhabditina</taxon>
        <taxon>Rhabditomorpha</taxon>
        <taxon>Rhabditoidea</taxon>
        <taxon>Rhabditidae</taxon>
        <taxon>Peloderinae</taxon>
        <taxon>Caenorhabditis</taxon>
    </lineage>
</organism>
<comment type="subcellular location">
    <subcellularLocation>
        <location evidence="1">Membrane</location>
        <topology evidence="1">Multi-pass membrane protein</topology>
    </subcellularLocation>
</comment>
<dbReference type="PANTHER" id="PTHR22945:SF19">
    <property type="entry name" value="SERPENTINE RECEPTOR, CLASS D (DELTA)"/>
    <property type="match status" value="1"/>
</dbReference>
<dbReference type="InterPro" id="IPR019421">
    <property type="entry name" value="7TM_GPCR_serpentine_rcpt_Srd"/>
</dbReference>
<evidence type="ECO:0000256" key="6">
    <source>
        <dbReference type="SAM" id="Phobius"/>
    </source>
</evidence>
<accession>A0A8S1EYG9</accession>
<dbReference type="EMBL" id="CADEPM010000005">
    <property type="protein sequence ID" value="CAB3406663.1"/>
    <property type="molecule type" value="Genomic_DNA"/>
</dbReference>
<comment type="similarity">
    <text evidence="2">Belongs to the nematode receptor-like protein srd family.</text>
</comment>
<feature type="transmembrane region" description="Helical" evidence="6">
    <location>
        <begin position="243"/>
        <end position="266"/>
    </location>
</feature>
<evidence type="ECO:0000256" key="4">
    <source>
        <dbReference type="ARBA" id="ARBA00022989"/>
    </source>
</evidence>